<dbReference type="EMBL" id="BARS01027403">
    <property type="protein sequence ID" value="GAG11536.1"/>
    <property type="molecule type" value="Genomic_DNA"/>
</dbReference>
<dbReference type="Gene3D" id="3.40.50.300">
    <property type="entry name" value="P-loop containing nucleotide triphosphate hydrolases"/>
    <property type="match status" value="1"/>
</dbReference>
<comment type="caution">
    <text evidence="1">The sequence shown here is derived from an EMBL/GenBank/DDBJ whole genome shotgun (WGS) entry which is preliminary data.</text>
</comment>
<sequence length="203" mass="23086">MTTAIKEAVYTRPWLYPKQQEAIFDPARYSVIEASTKSGKTVGCITWITEQAMQGKAGWNYWWVAPIYPQAKIAFRRLKRALPQELYEASETELTITLANDTIIWFKGADKPDSLYGEDVYAAVLDETTRMKEEAWFAVRTTLTATRGPVRLISNVKGRKNWAYRMARKAEAGELNMAYHKIICHDAVEAGILSDEEVADAQR</sequence>
<gene>
    <name evidence="1" type="ORF">S01H1_43052</name>
</gene>
<evidence type="ECO:0000313" key="1">
    <source>
        <dbReference type="EMBL" id="GAG11536.1"/>
    </source>
</evidence>
<feature type="non-terminal residue" evidence="1">
    <location>
        <position position="203"/>
    </location>
</feature>
<evidence type="ECO:0008006" key="2">
    <source>
        <dbReference type="Google" id="ProtNLM"/>
    </source>
</evidence>
<protein>
    <recommendedName>
        <fullName evidence="2">Terminase large subunit gp17-like C-terminal domain-containing protein</fullName>
    </recommendedName>
</protein>
<dbReference type="AlphaFoldDB" id="X0WFQ7"/>
<organism evidence="1">
    <name type="scientific">marine sediment metagenome</name>
    <dbReference type="NCBI Taxonomy" id="412755"/>
    <lineage>
        <taxon>unclassified sequences</taxon>
        <taxon>metagenomes</taxon>
        <taxon>ecological metagenomes</taxon>
    </lineage>
</organism>
<reference evidence="1" key="1">
    <citation type="journal article" date="2014" name="Front. Microbiol.">
        <title>High frequency of phylogenetically diverse reductive dehalogenase-homologous genes in deep subseafloor sedimentary metagenomes.</title>
        <authorList>
            <person name="Kawai M."/>
            <person name="Futagami T."/>
            <person name="Toyoda A."/>
            <person name="Takaki Y."/>
            <person name="Nishi S."/>
            <person name="Hori S."/>
            <person name="Arai W."/>
            <person name="Tsubouchi T."/>
            <person name="Morono Y."/>
            <person name="Uchiyama I."/>
            <person name="Ito T."/>
            <person name="Fujiyama A."/>
            <person name="Inagaki F."/>
            <person name="Takami H."/>
        </authorList>
    </citation>
    <scope>NUCLEOTIDE SEQUENCE</scope>
    <source>
        <strain evidence="1">Expedition CK06-06</strain>
    </source>
</reference>
<dbReference type="InterPro" id="IPR027417">
    <property type="entry name" value="P-loop_NTPase"/>
</dbReference>
<accession>X0WFQ7</accession>
<name>X0WFQ7_9ZZZZ</name>
<proteinExistence type="predicted"/>